<sequence>MVLLSYSKISALTKFKTERMSNRHLVQFPRNENQVKNLCIVASQRMSETSDEYLLLIDETWFNFHIAKLYDWAPKEMKAITIAYASKGQNLCEIILISSRGLEACKAVDGIIMRTVPIIYK</sequence>
<gene>
    <name evidence="1" type="ORF">EZS28_027633</name>
</gene>
<proteinExistence type="predicted"/>
<dbReference type="AlphaFoldDB" id="A0A5J4V352"/>
<dbReference type="OrthoDB" id="2142724at2759"/>
<dbReference type="EMBL" id="SNRW01010242">
    <property type="protein sequence ID" value="KAA6376840.1"/>
    <property type="molecule type" value="Genomic_DNA"/>
</dbReference>
<accession>A0A5J4V352</accession>
<evidence type="ECO:0000313" key="2">
    <source>
        <dbReference type="Proteomes" id="UP000324800"/>
    </source>
</evidence>
<reference evidence="1 2" key="1">
    <citation type="submission" date="2019-03" db="EMBL/GenBank/DDBJ databases">
        <title>Single cell metagenomics reveals metabolic interactions within the superorganism composed of flagellate Streblomastix strix and complex community of Bacteroidetes bacteria on its surface.</title>
        <authorList>
            <person name="Treitli S.C."/>
            <person name="Kolisko M."/>
            <person name="Husnik F."/>
            <person name="Keeling P."/>
            <person name="Hampl V."/>
        </authorList>
    </citation>
    <scope>NUCLEOTIDE SEQUENCE [LARGE SCALE GENOMIC DNA]</scope>
    <source>
        <strain evidence="1">ST1C</strain>
    </source>
</reference>
<protein>
    <submittedName>
        <fullName evidence="1">Uncharacterized protein</fullName>
    </submittedName>
</protein>
<organism evidence="1 2">
    <name type="scientific">Streblomastix strix</name>
    <dbReference type="NCBI Taxonomy" id="222440"/>
    <lineage>
        <taxon>Eukaryota</taxon>
        <taxon>Metamonada</taxon>
        <taxon>Preaxostyla</taxon>
        <taxon>Oxymonadida</taxon>
        <taxon>Streblomastigidae</taxon>
        <taxon>Streblomastix</taxon>
    </lineage>
</organism>
<name>A0A5J4V352_9EUKA</name>
<dbReference type="Proteomes" id="UP000324800">
    <property type="component" value="Unassembled WGS sequence"/>
</dbReference>
<evidence type="ECO:0000313" key="1">
    <source>
        <dbReference type="EMBL" id="KAA6376840.1"/>
    </source>
</evidence>
<comment type="caution">
    <text evidence="1">The sequence shown here is derived from an EMBL/GenBank/DDBJ whole genome shotgun (WGS) entry which is preliminary data.</text>
</comment>